<evidence type="ECO:0000256" key="2">
    <source>
        <dbReference type="SAM" id="MobiDB-lite"/>
    </source>
</evidence>
<keyword evidence="1" id="KW-0863">Zinc-finger</keyword>
<dbReference type="OrthoDB" id="411372at2759"/>
<dbReference type="Gene3D" id="4.10.1000.10">
    <property type="entry name" value="Zinc finger, CCCH-type"/>
    <property type="match status" value="1"/>
</dbReference>
<sequence length="690" mass="78154">MSGRRRRSEAIWDDKEEQRASAEIHPNISPGRSGYWSKSDAHDDSMRGNFSRSPSRNHLHGNRNGPRDDDIRRDRNRMYSHPTPDGWEKQYNTRPSDESYDLPYRSRDKGVGCNARMSRERERSRSPLRSRSRERERSRSRDCVSRSSRENTRGPRHETDASYPNMRNNSRDFVSRGGDNNTTGSWNSRTDYKGGGGSRYNDHQNTRMPPCKFFAAGNCNRDYCKFSHDVPEASRGYDDNRSIANKNRAWHSDQQAHDDSYAGGFNKTSHQDHTSDDNNNNNNKWDSWDDKKMSFDGHASRDASGFNDVGKSHPNVDNKRSSWNGPTSWDDASGSGFSSVSNPCRRYEETAKESLNDNNAKSGGNIDRNKTKKWDGPLWDEFSEPVVVQTDSNNNNNNIRKWDASGSSKMASHNAEMVVNDSDLNNVVSEDANRQILTSGKDLIQSVHDITGSEQRQTLLSNPYNGPLNGHGVHMENQNTEGANPLKPLEMDVAQPQAVNDVNDTSLTSQLAPQANAIPQLYTESHLASAIDYLKSLPNSAYNQDTKAKEEQDSVIQQNRMPDVMKTEAIDKRVAENVNKKEEENMKPDNGDAHGKVEEGDTGNDEKAMRLFKAGLVEFVKEILKPKWKEGKMSRDVYKTVVKKVVEKVTSTIQGTQIPRTQPKIDQYLSYSKPKITKLVEAYMEKLLKS</sequence>
<feature type="zinc finger region" description="C3H1-type" evidence="1">
    <location>
        <begin position="205"/>
        <end position="231"/>
    </location>
</feature>
<gene>
    <name evidence="5" type="ORF">HannXRQ_Chr15g0484651</name>
    <name evidence="4" type="ORF">HanXRQr2_Chr15g0704861</name>
</gene>
<evidence type="ECO:0000256" key="1">
    <source>
        <dbReference type="PROSITE-ProRule" id="PRU00723"/>
    </source>
</evidence>
<feature type="region of interest" description="Disordered" evidence="2">
    <location>
        <begin position="579"/>
        <end position="603"/>
    </location>
</feature>
<dbReference type="EMBL" id="CM007904">
    <property type="protein sequence ID" value="OTF95576.1"/>
    <property type="molecule type" value="Genomic_DNA"/>
</dbReference>
<reference evidence="4 6" key="1">
    <citation type="journal article" date="2017" name="Nature">
        <title>The sunflower genome provides insights into oil metabolism, flowering and Asterid evolution.</title>
        <authorList>
            <person name="Badouin H."/>
            <person name="Gouzy J."/>
            <person name="Grassa C.J."/>
            <person name="Murat F."/>
            <person name="Staton S.E."/>
            <person name="Cottret L."/>
            <person name="Lelandais-Briere C."/>
            <person name="Owens G.L."/>
            <person name="Carrere S."/>
            <person name="Mayjonade B."/>
            <person name="Legrand L."/>
            <person name="Gill N."/>
            <person name="Kane N.C."/>
            <person name="Bowers J.E."/>
            <person name="Hubner S."/>
            <person name="Bellec A."/>
            <person name="Berard A."/>
            <person name="Berges H."/>
            <person name="Blanchet N."/>
            <person name="Boniface M.C."/>
            <person name="Brunel D."/>
            <person name="Catrice O."/>
            <person name="Chaidir N."/>
            <person name="Claudel C."/>
            <person name="Donnadieu C."/>
            <person name="Faraut T."/>
            <person name="Fievet G."/>
            <person name="Helmstetter N."/>
            <person name="King M."/>
            <person name="Knapp S.J."/>
            <person name="Lai Z."/>
            <person name="Le Paslier M.C."/>
            <person name="Lippi Y."/>
            <person name="Lorenzon L."/>
            <person name="Mandel J.R."/>
            <person name="Marage G."/>
            <person name="Marchand G."/>
            <person name="Marquand E."/>
            <person name="Bret-Mestries E."/>
            <person name="Morien E."/>
            <person name="Nambeesan S."/>
            <person name="Nguyen T."/>
            <person name="Pegot-Espagnet P."/>
            <person name="Pouilly N."/>
            <person name="Raftis F."/>
            <person name="Sallet E."/>
            <person name="Schiex T."/>
            <person name="Thomas J."/>
            <person name="Vandecasteele C."/>
            <person name="Vares D."/>
            <person name="Vear F."/>
            <person name="Vautrin S."/>
            <person name="Crespi M."/>
            <person name="Mangin B."/>
            <person name="Burke J.M."/>
            <person name="Salse J."/>
            <person name="Munos S."/>
            <person name="Vincourt P."/>
            <person name="Rieseberg L.H."/>
            <person name="Langlade N.B."/>
        </authorList>
    </citation>
    <scope>NUCLEOTIDE SEQUENCE [LARGE SCALE GENOMIC DNA]</scope>
    <source>
        <strain evidence="6">cv. SF193</strain>
        <tissue evidence="4">Leaves</tissue>
    </source>
</reference>
<feature type="compositionally biased region" description="Basic and acidic residues" evidence="2">
    <location>
        <begin position="65"/>
        <end position="77"/>
    </location>
</feature>
<feature type="region of interest" description="Disordered" evidence="2">
    <location>
        <begin position="248"/>
        <end position="375"/>
    </location>
</feature>
<feature type="domain" description="C3H1-type" evidence="3">
    <location>
        <begin position="205"/>
        <end position="231"/>
    </location>
</feature>
<keyword evidence="6" id="KW-1185">Reference proteome</keyword>
<reference evidence="5" key="2">
    <citation type="submission" date="2017-02" db="EMBL/GenBank/DDBJ databases">
        <title>Sunflower complete genome.</title>
        <authorList>
            <person name="Langlade N."/>
            <person name="Munos S."/>
        </authorList>
    </citation>
    <scope>NUCLEOTIDE SEQUENCE [LARGE SCALE GENOMIC DNA]</scope>
    <source>
        <tissue evidence="5">Leaves</tissue>
    </source>
</reference>
<feature type="compositionally biased region" description="Basic and acidic residues" evidence="2">
    <location>
        <begin position="310"/>
        <end position="320"/>
    </location>
</feature>
<keyword evidence="1" id="KW-0862">Zinc</keyword>
<name>A0A251S9N6_HELAN</name>
<dbReference type="EMBL" id="MNCJ02000330">
    <property type="protein sequence ID" value="KAF5765536.1"/>
    <property type="molecule type" value="Genomic_DNA"/>
</dbReference>
<organism evidence="5 6">
    <name type="scientific">Helianthus annuus</name>
    <name type="common">Common sunflower</name>
    <dbReference type="NCBI Taxonomy" id="4232"/>
    <lineage>
        <taxon>Eukaryota</taxon>
        <taxon>Viridiplantae</taxon>
        <taxon>Streptophyta</taxon>
        <taxon>Embryophyta</taxon>
        <taxon>Tracheophyta</taxon>
        <taxon>Spermatophyta</taxon>
        <taxon>Magnoliopsida</taxon>
        <taxon>eudicotyledons</taxon>
        <taxon>Gunneridae</taxon>
        <taxon>Pentapetalae</taxon>
        <taxon>asterids</taxon>
        <taxon>campanulids</taxon>
        <taxon>Asterales</taxon>
        <taxon>Asteraceae</taxon>
        <taxon>Asteroideae</taxon>
        <taxon>Heliantheae alliance</taxon>
        <taxon>Heliantheae</taxon>
        <taxon>Helianthus</taxon>
    </lineage>
</organism>
<feature type="compositionally biased region" description="Basic and acidic residues" evidence="2">
    <location>
        <begin position="117"/>
        <end position="160"/>
    </location>
</feature>
<evidence type="ECO:0000313" key="6">
    <source>
        <dbReference type="Proteomes" id="UP000215914"/>
    </source>
</evidence>
<dbReference type="FunCoup" id="A0A251S9N6">
    <property type="interactions" value="1150"/>
</dbReference>
<feature type="compositionally biased region" description="Basic and acidic residues" evidence="2">
    <location>
        <begin position="8"/>
        <end position="22"/>
    </location>
</feature>
<feature type="compositionally biased region" description="Basic and acidic residues" evidence="2">
    <location>
        <begin position="286"/>
        <end position="301"/>
    </location>
</feature>
<dbReference type="InParanoid" id="A0A251S9N6"/>
<dbReference type="PROSITE" id="PS50103">
    <property type="entry name" value="ZF_C3H1"/>
    <property type="match status" value="1"/>
</dbReference>
<dbReference type="GO" id="GO:0008270">
    <property type="term" value="F:zinc ion binding"/>
    <property type="evidence" value="ECO:0007669"/>
    <property type="project" value="UniProtKB-KW"/>
</dbReference>
<dbReference type="PANTHER" id="PTHR36886:SF8">
    <property type="entry name" value="ZINC FINGER CCCH DOMAIN-CONTAINING PROTEIN 38"/>
    <property type="match status" value="1"/>
</dbReference>
<feature type="compositionally biased region" description="Basic and acidic residues" evidence="2">
    <location>
        <begin position="345"/>
        <end position="355"/>
    </location>
</feature>
<accession>A0A251S9N6</accession>
<dbReference type="PANTHER" id="PTHR36886">
    <property type="entry name" value="PROTEIN FRIGIDA-ESSENTIAL 1"/>
    <property type="match status" value="1"/>
</dbReference>
<proteinExistence type="predicted"/>
<dbReference type="AlphaFoldDB" id="A0A251S9N6"/>
<evidence type="ECO:0000313" key="5">
    <source>
        <dbReference type="EMBL" id="OTF95576.1"/>
    </source>
</evidence>
<dbReference type="SMART" id="SM00356">
    <property type="entry name" value="ZnF_C3H1"/>
    <property type="match status" value="1"/>
</dbReference>
<dbReference type="InterPro" id="IPR052650">
    <property type="entry name" value="Zinc_finger_CCCH"/>
</dbReference>
<keyword evidence="1" id="KW-0479">Metal-binding</keyword>
<feature type="compositionally biased region" description="Basic and acidic residues" evidence="2">
    <location>
        <begin position="250"/>
        <end position="260"/>
    </location>
</feature>
<feature type="compositionally biased region" description="Polar residues" evidence="2">
    <location>
        <begin position="175"/>
        <end position="189"/>
    </location>
</feature>
<evidence type="ECO:0000313" key="4">
    <source>
        <dbReference type="EMBL" id="KAF5765536.1"/>
    </source>
</evidence>
<dbReference type="STRING" id="4232.A0A251S9N6"/>
<protein>
    <submittedName>
        <fullName evidence="5">Putative zinc finger, CCCH-type</fullName>
    </submittedName>
    <submittedName>
        <fullName evidence="4">Transcription factor C3H family</fullName>
    </submittedName>
</protein>
<feature type="region of interest" description="Disordered" evidence="2">
    <location>
        <begin position="1"/>
        <end position="206"/>
    </location>
</feature>
<dbReference type="Proteomes" id="UP000215914">
    <property type="component" value="Chromosome 15"/>
</dbReference>
<dbReference type="InterPro" id="IPR000571">
    <property type="entry name" value="Znf_CCCH"/>
</dbReference>
<reference evidence="4" key="3">
    <citation type="submission" date="2020-06" db="EMBL/GenBank/DDBJ databases">
        <title>Helianthus annuus Genome sequencing and assembly Release 2.</title>
        <authorList>
            <person name="Gouzy J."/>
            <person name="Langlade N."/>
            <person name="Munos S."/>
        </authorList>
    </citation>
    <scope>NUCLEOTIDE SEQUENCE</scope>
    <source>
        <tissue evidence="4">Leaves</tissue>
    </source>
</reference>
<evidence type="ECO:0000259" key="3">
    <source>
        <dbReference type="PROSITE" id="PS50103"/>
    </source>
</evidence>
<dbReference type="Gramene" id="mRNA:HanXRQr2_Chr15g0704861">
    <property type="protein sequence ID" value="mRNA:HanXRQr2_Chr15g0704861"/>
    <property type="gene ID" value="HanXRQr2_Chr15g0704861"/>
</dbReference>